<accession>A0ABS4M648</accession>
<dbReference type="EMBL" id="JAGGLP010000027">
    <property type="protein sequence ID" value="MBP2055152.1"/>
    <property type="molecule type" value="Genomic_DNA"/>
</dbReference>
<evidence type="ECO:0000313" key="4">
    <source>
        <dbReference type="Proteomes" id="UP001519309"/>
    </source>
</evidence>
<proteinExistence type="predicted"/>
<dbReference type="PANTHER" id="PTHR40758">
    <property type="entry name" value="CONSERVED PROTEIN"/>
    <property type="match status" value="1"/>
</dbReference>
<comment type="caution">
    <text evidence="3">The sequence shown here is derived from an EMBL/GenBank/DDBJ whole genome shotgun (WGS) entry which is preliminary data.</text>
</comment>
<dbReference type="PANTHER" id="PTHR40758:SF1">
    <property type="entry name" value="CONSERVED PROTEIN"/>
    <property type="match status" value="1"/>
</dbReference>
<sequence length="112" mass="11926">MALDGVEEFLSTCCATTSAWPHEPAAVDHHATEGRSWRLMLSADGARTARLSEPGTTPATAAGEDPDGSDASLRGTAGELVLALYSRTPVDSLKVDGDRRLFDQLLAWDPDE</sequence>
<evidence type="ECO:0000256" key="1">
    <source>
        <dbReference type="SAM" id="MobiDB-lite"/>
    </source>
</evidence>
<dbReference type="InterPro" id="IPR010872">
    <property type="entry name" value="MDMPI_C-term_domain"/>
</dbReference>
<dbReference type="Proteomes" id="UP001519309">
    <property type="component" value="Unassembled WGS sequence"/>
</dbReference>
<evidence type="ECO:0000259" key="2">
    <source>
        <dbReference type="Pfam" id="PF07398"/>
    </source>
</evidence>
<reference evidence="3 4" key="1">
    <citation type="submission" date="2021-03" db="EMBL/GenBank/DDBJ databases">
        <title>Genomic Encyclopedia of Type Strains, Phase IV (KMG-IV): sequencing the most valuable type-strain genomes for metagenomic binning, comparative biology and taxonomic classification.</title>
        <authorList>
            <person name="Goeker M."/>
        </authorList>
    </citation>
    <scope>NUCLEOTIDE SEQUENCE [LARGE SCALE GENOMIC DNA]</scope>
    <source>
        <strain evidence="3 4">DSM 40499</strain>
    </source>
</reference>
<feature type="domain" description="MDMPI C-terminal" evidence="2">
    <location>
        <begin position="2"/>
        <end position="103"/>
    </location>
</feature>
<evidence type="ECO:0000313" key="3">
    <source>
        <dbReference type="EMBL" id="MBP2055152.1"/>
    </source>
</evidence>
<keyword evidence="4" id="KW-1185">Reference proteome</keyword>
<name>A0ABS4M648_9ACTN</name>
<protein>
    <recommendedName>
        <fullName evidence="2">MDMPI C-terminal domain-containing protein</fullName>
    </recommendedName>
</protein>
<dbReference type="Pfam" id="PF07398">
    <property type="entry name" value="MDMPI_C"/>
    <property type="match status" value="1"/>
</dbReference>
<feature type="region of interest" description="Disordered" evidence="1">
    <location>
        <begin position="48"/>
        <end position="73"/>
    </location>
</feature>
<organism evidence="3 4">
    <name type="scientific">Streptomyces griseochromogenes</name>
    <dbReference type="NCBI Taxonomy" id="68214"/>
    <lineage>
        <taxon>Bacteria</taxon>
        <taxon>Bacillati</taxon>
        <taxon>Actinomycetota</taxon>
        <taxon>Actinomycetes</taxon>
        <taxon>Kitasatosporales</taxon>
        <taxon>Streptomycetaceae</taxon>
        <taxon>Streptomyces</taxon>
    </lineage>
</organism>
<gene>
    <name evidence="3" type="ORF">J2Z21_008165</name>
</gene>